<accession>E0TIZ5</accession>
<gene>
    <name evidence="2" type="primary">gatA</name>
    <name evidence="2" type="ordered locus">ZICARI_167</name>
</gene>
<evidence type="ECO:0000259" key="1">
    <source>
        <dbReference type="Pfam" id="PF01425"/>
    </source>
</evidence>
<dbReference type="SUPFAM" id="SSF75304">
    <property type="entry name" value="Amidase signature (AS) enzymes"/>
    <property type="match status" value="1"/>
</dbReference>
<dbReference type="STRING" id="871271.ZICARI_167"/>
<dbReference type="Pfam" id="PF01425">
    <property type="entry name" value="Amidase"/>
    <property type="match status" value="1"/>
</dbReference>
<dbReference type="InterPro" id="IPR036928">
    <property type="entry name" value="AS_sf"/>
</dbReference>
<dbReference type="Gene3D" id="3.90.1300.10">
    <property type="entry name" value="Amidase signature (AS) domain"/>
    <property type="match status" value="1"/>
</dbReference>
<feature type="domain" description="Amidase" evidence="1">
    <location>
        <begin position="21"/>
        <end position="465"/>
    </location>
</feature>
<keyword evidence="2" id="KW-0808">Transferase</keyword>
<sequence length="476" mass="53971">MNKSIIELSNLLKKKKISSLELTKIYLKKIKNSKLNTFININKKKSIKDAKKADKIIYNKNNTILTGIPIAHKDIFVTKYNKTTAGSKFLKKYISPYDSFIIKKFNKFNMINLGKLNCDEFAIGSDNSNSYFKKVINYLDKLSIPGGSSGGSASAVSANLIPAATASDTGGSIIQPCSLCGVTGIKPTYGRISRFGMISFASSLDQAGIISNNAEDCGILLSIISGFDKNDNTSLNKNFEYFNKNLNKSLEKTIIGLPIEFFNQGLSIKIENKINDVIKIYKKLGVKFIDISLKKNKISNLTYDILSSIEVMSNLSRYDGIKYGKYNKKKKFLKNLIYNRNFNLGKEVKKRILKGLIYSSSKYYKNIYSKSLKFRYSIYKEYYNFFNNNILNCNAILIPIFSDLGYNIKSKNINNKMNDIFTISTNLSGLPSISIPCGYIKNKIYKKKNISFQIIGNYYKENKILNIAHKYQNFIK</sequence>
<dbReference type="AlphaFoldDB" id="E0TIZ5"/>
<protein>
    <submittedName>
        <fullName evidence="2">Putative glutamyl-tRNA(Gln) amidotransferase, A subunit</fullName>
    </submittedName>
</protein>
<organism evidence="2 3">
    <name type="scientific">Zinderia insecticola (strain CARI)</name>
    <dbReference type="NCBI Taxonomy" id="871271"/>
    <lineage>
        <taxon>Bacteria</taxon>
        <taxon>Pseudomonadati</taxon>
        <taxon>Pseudomonadota</taxon>
        <taxon>Betaproteobacteria</taxon>
        <taxon>Burkholderiales</taxon>
        <taxon>Oxalobacteraceae</taxon>
        <taxon>Candidatus Zinderia</taxon>
    </lineage>
</organism>
<dbReference type="HOGENOM" id="CLU_009600_0_3_4"/>
<dbReference type="PANTHER" id="PTHR11895">
    <property type="entry name" value="TRANSAMIDASE"/>
    <property type="match status" value="1"/>
</dbReference>
<dbReference type="GO" id="GO:0016740">
    <property type="term" value="F:transferase activity"/>
    <property type="evidence" value="ECO:0007669"/>
    <property type="project" value="UniProtKB-KW"/>
</dbReference>
<evidence type="ECO:0000313" key="2">
    <source>
        <dbReference type="EMBL" id="ADM89772.1"/>
    </source>
</evidence>
<reference key="2">
    <citation type="submission" date="2010-08" db="EMBL/GenBank/DDBJ databases">
        <title>Functional convergence in reduced genomes of bacterial symbionts spanning 200 million years of evolution.</title>
        <authorList>
            <person name="McCutcheon J.P."/>
            <person name="Moran N.A."/>
        </authorList>
    </citation>
    <scope>NUCLEOTIDE SEQUENCE</scope>
    <source>
        <strain>CARI</strain>
    </source>
</reference>
<dbReference type="PANTHER" id="PTHR11895:SF151">
    <property type="entry name" value="GLUTAMYL-TRNA(GLN) AMIDOTRANSFERASE SUBUNIT A"/>
    <property type="match status" value="1"/>
</dbReference>
<name>E0TIZ5_ZINIC</name>
<reference evidence="2 3" key="1">
    <citation type="journal article" date="2010" name="Genome Biol. Evol.">
        <title>Functional convergence in reduced genomes of bacterial symbionts spanning 200 My of evolution.</title>
        <authorList>
            <person name="McCutcheon J.P."/>
            <person name="Moran N.A."/>
        </authorList>
    </citation>
    <scope>NUCLEOTIDE SEQUENCE [LARGE SCALE GENOMIC DNA]</scope>
    <source>
        <strain evidence="2 3">CARI</strain>
    </source>
</reference>
<dbReference type="InterPro" id="IPR000120">
    <property type="entry name" value="Amidase"/>
</dbReference>
<dbReference type="Proteomes" id="UP000001303">
    <property type="component" value="Chromosome"/>
</dbReference>
<evidence type="ECO:0000313" key="3">
    <source>
        <dbReference type="Proteomes" id="UP000001303"/>
    </source>
</evidence>
<dbReference type="EMBL" id="CP002161">
    <property type="protein sequence ID" value="ADM89772.1"/>
    <property type="molecule type" value="Genomic_DNA"/>
</dbReference>
<proteinExistence type="predicted"/>
<dbReference type="InterPro" id="IPR023631">
    <property type="entry name" value="Amidase_dom"/>
</dbReference>
<dbReference type="KEGG" id="zin:ZICARI_167"/>
<keyword evidence="3" id="KW-1185">Reference proteome</keyword>